<dbReference type="AlphaFoldDB" id="A0A067MXH2"/>
<keyword evidence="3" id="KW-1185">Reference proteome</keyword>
<sequence>MRHERQGIEVHTAVRSNIAPSGRRDHTGLESHSDQDYASDFSTMSKNTEVAKKKRRVGSGHHTTPIDHRKSADRRLRRAPLYCRHPPSRDNRIVKGSFGQLSNKPAHECASGQQDPMFTQ</sequence>
<feature type="region of interest" description="Disordered" evidence="1">
    <location>
        <begin position="1"/>
        <end position="120"/>
    </location>
</feature>
<dbReference type="HOGENOM" id="CLU_2049311_0_0_1"/>
<evidence type="ECO:0000313" key="3">
    <source>
        <dbReference type="Proteomes" id="UP000027195"/>
    </source>
</evidence>
<organism evidence="2 3">
    <name type="scientific">Botryobasidium botryosum (strain FD-172 SS1)</name>
    <dbReference type="NCBI Taxonomy" id="930990"/>
    <lineage>
        <taxon>Eukaryota</taxon>
        <taxon>Fungi</taxon>
        <taxon>Dikarya</taxon>
        <taxon>Basidiomycota</taxon>
        <taxon>Agaricomycotina</taxon>
        <taxon>Agaricomycetes</taxon>
        <taxon>Cantharellales</taxon>
        <taxon>Botryobasidiaceae</taxon>
        <taxon>Botryobasidium</taxon>
    </lineage>
</organism>
<reference evidence="3" key="1">
    <citation type="journal article" date="2014" name="Proc. Natl. Acad. Sci. U.S.A.">
        <title>Extensive sampling of basidiomycete genomes demonstrates inadequacy of the white-rot/brown-rot paradigm for wood decay fungi.</title>
        <authorList>
            <person name="Riley R."/>
            <person name="Salamov A.A."/>
            <person name="Brown D.W."/>
            <person name="Nagy L.G."/>
            <person name="Floudas D."/>
            <person name="Held B.W."/>
            <person name="Levasseur A."/>
            <person name="Lombard V."/>
            <person name="Morin E."/>
            <person name="Otillar R."/>
            <person name="Lindquist E.A."/>
            <person name="Sun H."/>
            <person name="LaButti K.M."/>
            <person name="Schmutz J."/>
            <person name="Jabbour D."/>
            <person name="Luo H."/>
            <person name="Baker S.E."/>
            <person name="Pisabarro A.G."/>
            <person name="Walton J.D."/>
            <person name="Blanchette R.A."/>
            <person name="Henrissat B."/>
            <person name="Martin F."/>
            <person name="Cullen D."/>
            <person name="Hibbett D.S."/>
            <person name="Grigoriev I.V."/>
        </authorList>
    </citation>
    <scope>NUCLEOTIDE SEQUENCE [LARGE SCALE GENOMIC DNA]</scope>
    <source>
        <strain evidence="3">FD-172 SS1</strain>
    </source>
</reference>
<dbReference type="InParanoid" id="A0A067MXH2"/>
<evidence type="ECO:0000313" key="2">
    <source>
        <dbReference type="EMBL" id="KDQ20299.1"/>
    </source>
</evidence>
<feature type="compositionally biased region" description="Basic and acidic residues" evidence="1">
    <location>
        <begin position="64"/>
        <end position="74"/>
    </location>
</feature>
<gene>
    <name evidence="2" type="ORF">BOTBODRAFT_632851</name>
</gene>
<accession>A0A067MXH2</accession>
<feature type="compositionally biased region" description="Polar residues" evidence="1">
    <location>
        <begin position="111"/>
        <end position="120"/>
    </location>
</feature>
<evidence type="ECO:0000256" key="1">
    <source>
        <dbReference type="SAM" id="MobiDB-lite"/>
    </source>
</evidence>
<proteinExistence type="predicted"/>
<dbReference type="EMBL" id="KL198018">
    <property type="protein sequence ID" value="KDQ20299.1"/>
    <property type="molecule type" value="Genomic_DNA"/>
</dbReference>
<feature type="compositionally biased region" description="Basic and acidic residues" evidence="1">
    <location>
        <begin position="22"/>
        <end position="35"/>
    </location>
</feature>
<name>A0A067MXH2_BOTB1</name>
<dbReference type="Proteomes" id="UP000027195">
    <property type="component" value="Unassembled WGS sequence"/>
</dbReference>
<protein>
    <submittedName>
        <fullName evidence="2">Uncharacterized protein</fullName>
    </submittedName>
</protein>